<dbReference type="InterPro" id="IPR020596">
    <property type="entry name" value="rRNA_Ade_Mease_Trfase_CS"/>
</dbReference>
<dbReference type="Gene3D" id="1.10.8.100">
    <property type="entry name" value="Ribosomal RNA adenine dimethylase-like, domain 2"/>
    <property type="match status" value="1"/>
</dbReference>
<sequence>MRKHNKRNRKVRKCIEGPNFSGQHFMHHKPTIRELIQLASIGSEDTVVDIGAGKGALTFPLSDRGCQVLAVEYDKALATYLKEKAKCYNNIHVFHQNILGFPLPKRPFKVVANIPYAITTEIMKKLLSDSASMLQNGIIVMEYGAAKRFTSFPQKNPDIILWRMWFDLKIIKRLPASYFSPPPSVSSAVLKIRRKTTPLISYKNGQHFHALVSYALAYPIQPLSRALSGIFTPRQVTHLVKTLNVSRETSINQLREEQWKTVFETMSKHVDRRYWPSVKKKR</sequence>
<gene>
    <name evidence="10" type="primary">erm</name>
    <name evidence="10" type="ORF">HXA33_16130</name>
</gene>
<dbReference type="PANTHER" id="PTHR11727:SF7">
    <property type="entry name" value="DIMETHYLADENOSINE TRANSFERASE-RELATED"/>
    <property type="match status" value="1"/>
</dbReference>
<comment type="caution">
    <text evidence="8">Lacks conserved residue(s) required for the propagation of feature annotation.</text>
</comment>
<dbReference type="PROSITE" id="PS51689">
    <property type="entry name" value="SAM_RNA_A_N6_MT"/>
    <property type="match status" value="1"/>
</dbReference>
<dbReference type="PANTHER" id="PTHR11727">
    <property type="entry name" value="DIMETHYLADENOSINE TRANSFERASE"/>
    <property type="match status" value="1"/>
</dbReference>
<evidence type="ECO:0000256" key="5">
    <source>
        <dbReference type="ARBA" id="ARBA00022884"/>
    </source>
</evidence>
<dbReference type="GO" id="GO:0005829">
    <property type="term" value="C:cytosol"/>
    <property type="evidence" value="ECO:0007669"/>
    <property type="project" value="TreeGrafter"/>
</dbReference>
<dbReference type="GO" id="GO:0000179">
    <property type="term" value="F:rRNA (adenine-N6,N6-)-dimethyltransferase activity"/>
    <property type="evidence" value="ECO:0007669"/>
    <property type="project" value="UniProtKB-UniRule"/>
</dbReference>
<protein>
    <recommendedName>
        <fullName evidence="1">rRNA adenine N-6-methyltransferase</fullName>
    </recommendedName>
    <alternativeName>
        <fullName evidence="7">Erythromycin resistance protein</fullName>
    </alternativeName>
    <alternativeName>
        <fullName evidence="6">Macrolide-lincosamide-streptogramin B resistance protein</fullName>
    </alternativeName>
</protein>
<evidence type="ECO:0000313" key="10">
    <source>
        <dbReference type="EMBL" id="MCR6098068.1"/>
    </source>
</evidence>
<feature type="binding site" evidence="8">
    <location>
        <position position="26"/>
    </location>
    <ligand>
        <name>S-adenosyl-L-methionine</name>
        <dbReference type="ChEBI" id="CHEBI:59789"/>
    </ligand>
</feature>
<dbReference type="InterPro" id="IPR029063">
    <property type="entry name" value="SAM-dependent_MTases_sf"/>
</dbReference>
<keyword evidence="11" id="KW-1185">Reference proteome</keyword>
<name>A0A9Q4B493_SALAG</name>
<reference evidence="10" key="1">
    <citation type="submission" date="2020-06" db="EMBL/GenBank/DDBJ databases">
        <title>Insight into the genomes of haloalkaliphilic bacilli from Kenyan soda lakes.</title>
        <authorList>
            <person name="Mwirichia R."/>
            <person name="Villamizar G.C."/>
            <person name="Poehlein A."/>
            <person name="Mugweru J."/>
            <person name="Kipnyargis A."/>
            <person name="Kiplimo D."/>
            <person name="Orwa P."/>
            <person name="Daniel R."/>
        </authorList>
    </citation>
    <scope>NUCLEOTIDE SEQUENCE</scope>
    <source>
        <strain evidence="10">B1096_S55</strain>
    </source>
</reference>
<keyword evidence="2 8" id="KW-0489">Methyltransferase</keyword>
<dbReference type="AlphaFoldDB" id="A0A9Q4B493"/>
<proteinExistence type="inferred from homology"/>
<dbReference type="EMBL" id="JABXYM010000001">
    <property type="protein sequence ID" value="MCR6098068.1"/>
    <property type="molecule type" value="Genomic_DNA"/>
</dbReference>
<dbReference type="Proteomes" id="UP001057753">
    <property type="component" value="Unassembled WGS sequence"/>
</dbReference>
<feature type="binding site" evidence="8">
    <location>
        <position position="72"/>
    </location>
    <ligand>
        <name>S-adenosyl-L-methionine</name>
        <dbReference type="ChEBI" id="CHEBI:59789"/>
    </ligand>
</feature>
<evidence type="ECO:0000256" key="1">
    <source>
        <dbReference type="ARBA" id="ARBA00016505"/>
    </source>
</evidence>
<evidence type="ECO:0000313" key="11">
    <source>
        <dbReference type="Proteomes" id="UP001057753"/>
    </source>
</evidence>
<evidence type="ECO:0000256" key="8">
    <source>
        <dbReference type="PROSITE-ProRule" id="PRU01026"/>
    </source>
</evidence>
<dbReference type="SMART" id="SM00650">
    <property type="entry name" value="rADc"/>
    <property type="match status" value="1"/>
</dbReference>
<evidence type="ECO:0000256" key="2">
    <source>
        <dbReference type="ARBA" id="ARBA00022603"/>
    </source>
</evidence>
<dbReference type="Pfam" id="PF00398">
    <property type="entry name" value="RrnaAD"/>
    <property type="match status" value="1"/>
</dbReference>
<feature type="binding site" evidence="8">
    <location>
        <position position="113"/>
    </location>
    <ligand>
        <name>S-adenosyl-L-methionine</name>
        <dbReference type="ChEBI" id="CHEBI:59789"/>
    </ligand>
</feature>
<organism evidence="10 11">
    <name type="scientific">Salipaludibacillus agaradhaerens</name>
    <name type="common">Bacillus agaradhaerens</name>
    <dbReference type="NCBI Taxonomy" id="76935"/>
    <lineage>
        <taxon>Bacteria</taxon>
        <taxon>Bacillati</taxon>
        <taxon>Bacillota</taxon>
        <taxon>Bacilli</taxon>
        <taxon>Bacillales</taxon>
        <taxon>Bacillaceae</taxon>
    </lineage>
</organism>
<dbReference type="RefSeq" id="WP_257822447.1">
    <property type="nucleotide sequence ID" value="NZ_JABXYM010000001.1"/>
</dbReference>
<dbReference type="InterPro" id="IPR020598">
    <property type="entry name" value="rRNA_Ade_methylase_Trfase_N"/>
</dbReference>
<dbReference type="SUPFAM" id="SSF53335">
    <property type="entry name" value="S-adenosyl-L-methionine-dependent methyltransferases"/>
    <property type="match status" value="1"/>
</dbReference>
<feature type="domain" description="Ribosomal RNA adenine methylase transferase N-terminal" evidence="9">
    <location>
        <begin position="31"/>
        <end position="196"/>
    </location>
</feature>
<dbReference type="CDD" id="cd02440">
    <property type="entry name" value="AdoMet_MTases"/>
    <property type="match status" value="1"/>
</dbReference>
<keyword evidence="5 8" id="KW-0694">RNA-binding</keyword>
<accession>A0A9Q4B493</accession>
<evidence type="ECO:0000256" key="3">
    <source>
        <dbReference type="ARBA" id="ARBA00022679"/>
    </source>
</evidence>
<comment type="caution">
    <text evidence="10">The sequence shown here is derived from an EMBL/GenBank/DDBJ whole genome shotgun (WGS) entry which is preliminary data.</text>
</comment>
<evidence type="ECO:0000259" key="9">
    <source>
        <dbReference type="SMART" id="SM00650"/>
    </source>
</evidence>
<dbReference type="PROSITE" id="PS01131">
    <property type="entry name" value="RRNA_A_DIMETH"/>
    <property type="match status" value="1"/>
</dbReference>
<comment type="similarity">
    <text evidence="8">Belongs to the class I-like SAM-binding methyltransferase superfamily. rRNA adenine N(6)-methyltransferase family.</text>
</comment>
<evidence type="ECO:0000256" key="4">
    <source>
        <dbReference type="ARBA" id="ARBA00022691"/>
    </source>
</evidence>
<dbReference type="GO" id="GO:0003723">
    <property type="term" value="F:RNA binding"/>
    <property type="evidence" value="ECO:0007669"/>
    <property type="project" value="UniProtKB-UniRule"/>
</dbReference>
<dbReference type="NCBIfam" id="NF000499">
    <property type="entry name" value="Erm23S_rRNA_broad"/>
    <property type="match status" value="1"/>
</dbReference>
<keyword evidence="3 8" id="KW-0808">Transferase</keyword>
<dbReference type="InterPro" id="IPR023165">
    <property type="entry name" value="rRNA_Ade_diMease-like_C"/>
</dbReference>
<evidence type="ECO:0000256" key="6">
    <source>
        <dbReference type="ARBA" id="ARBA00029941"/>
    </source>
</evidence>
<evidence type="ECO:0000256" key="7">
    <source>
        <dbReference type="ARBA" id="ARBA00030809"/>
    </source>
</evidence>
<dbReference type="InterPro" id="IPR001737">
    <property type="entry name" value="KsgA/Erm"/>
</dbReference>
<feature type="binding site" evidence="8">
    <location>
        <position position="24"/>
    </location>
    <ligand>
        <name>S-adenosyl-L-methionine</name>
        <dbReference type="ChEBI" id="CHEBI:59789"/>
    </ligand>
</feature>
<keyword evidence="4 8" id="KW-0949">S-adenosyl-L-methionine</keyword>
<feature type="binding site" evidence="8">
    <location>
        <position position="51"/>
    </location>
    <ligand>
        <name>S-adenosyl-L-methionine</name>
        <dbReference type="ChEBI" id="CHEBI:59789"/>
    </ligand>
</feature>
<dbReference type="Gene3D" id="3.40.50.150">
    <property type="entry name" value="Vaccinia Virus protein VP39"/>
    <property type="match status" value="1"/>
</dbReference>